<accession>A0A149V9I7</accession>
<evidence type="ECO:0000313" key="1">
    <source>
        <dbReference type="EMBL" id="KXV76930.1"/>
    </source>
</evidence>
<protein>
    <submittedName>
        <fullName evidence="1">Uncharacterized protein</fullName>
    </submittedName>
</protein>
<sequence>MVFAKLHAEKLLGIRNLVHLEFLKQQGALTFVPQTTTKRPKEPDLVGQDGNGTWHIFEAKGTTYENMISRKVLEAKEQAKQIASIQGQLPGTRSVAATYIGDDRIFTCIEDPSDSGSTVVEFDKIDFIKSYYAPFLICQQNGYPNAQDRTIDGIPVKMFDIGNKMGCVSIGIVSEVAECIFNSRFNELSDELSNIGDLSERGGDQYSFGLDGFVVGFKPNRQGLLRS</sequence>
<dbReference type="Proteomes" id="UP000075462">
    <property type="component" value="Unassembled WGS sequence"/>
</dbReference>
<proteinExistence type="predicted"/>
<reference evidence="1 2" key="1">
    <citation type="submission" date="2015-06" db="EMBL/GenBank/DDBJ databases">
        <title>Improved classification and identification of acetic acid bacteria using matrix-assisted laser desorption/ionization time-of-flight mass spectrometry; Gluconobacter nephelii and Gluconobacter uchimurae are later heterotypic synonyms of Gluconobacter japonicus and Gluconobacter oxydans, respectively.</title>
        <authorList>
            <person name="Li L."/>
            <person name="Cleenwerck I."/>
            <person name="De Vuyst L."/>
            <person name="Vandamme P."/>
        </authorList>
    </citation>
    <scope>NUCLEOTIDE SEQUENCE [LARGE SCALE GENOMIC DNA]</scope>
    <source>
        <strain evidence="1 2">LMG 1545</strain>
    </source>
</reference>
<dbReference type="PATRIC" id="fig|178900.7.peg.1799"/>
<evidence type="ECO:0000313" key="2">
    <source>
        <dbReference type="Proteomes" id="UP000075462"/>
    </source>
</evidence>
<organism evidence="1 2">
    <name type="scientific">Acetobacter cerevisiae</name>
    <dbReference type="NCBI Taxonomy" id="178900"/>
    <lineage>
        <taxon>Bacteria</taxon>
        <taxon>Pseudomonadati</taxon>
        <taxon>Pseudomonadota</taxon>
        <taxon>Alphaproteobacteria</taxon>
        <taxon>Acetobacterales</taxon>
        <taxon>Acetobacteraceae</taxon>
        <taxon>Acetobacter</taxon>
    </lineage>
</organism>
<dbReference type="EMBL" id="LIAA01000043">
    <property type="protein sequence ID" value="KXV76930.1"/>
    <property type="molecule type" value="Genomic_DNA"/>
</dbReference>
<comment type="caution">
    <text evidence="1">The sequence shown here is derived from an EMBL/GenBank/DDBJ whole genome shotgun (WGS) entry which is preliminary data.</text>
</comment>
<gene>
    <name evidence="1" type="ORF">AD954_09835</name>
</gene>
<name>A0A149V9I7_9PROT</name>
<dbReference type="AlphaFoldDB" id="A0A149V9I7"/>